<dbReference type="AlphaFoldDB" id="A0ABD5VI87"/>
<accession>A0ABD5VI87</accession>
<evidence type="ECO:0000313" key="3">
    <source>
        <dbReference type="EMBL" id="MFC6955229.1"/>
    </source>
</evidence>
<keyword evidence="1" id="KW-0812">Transmembrane</keyword>
<keyword evidence="1" id="KW-1133">Transmembrane helix</keyword>
<dbReference type="InterPro" id="IPR056163">
    <property type="entry name" value="TbsP_C"/>
</dbReference>
<dbReference type="Pfam" id="PF23336">
    <property type="entry name" value="HTH_TbsP_C"/>
    <property type="match status" value="1"/>
</dbReference>
<keyword evidence="1" id="KW-0472">Membrane</keyword>
<feature type="transmembrane region" description="Helical" evidence="1">
    <location>
        <begin position="63"/>
        <end position="84"/>
    </location>
</feature>
<feature type="domain" description="Transcriptional regulator TbsP-like C-terminal" evidence="2">
    <location>
        <begin position="136"/>
        <end position="212"/>
    </location>
</feature>
<evidence type="ECO:0000256" key="1">
    <source>
        <dbReference type="SAM" id="Phobius"/>
    </source>
</evidence>
<gene>
    <name evidence="3" type="ORF">ACFQGB_20395</name>
</gene>
<name>A0ABD5VI87_9EURY</name>
<feature type="transmembrane region" description="Helical" evidence="1">
    <location>
        <begin position="90"/>
        <end position="109"/>
    </location>
</feature>
<feature type="transmembrane region" description="Helical" evidence="1">
    <location>
        <begin position="6"/>
        <end position="24"/>
    </location>
</feature>
<dbReference type="RefSeq" id="WP_336352162.1">
    <property type="nucleotide sequence ID" value="NZ_JAZAQL010000005.1"/>
</dbReference>
<sequence>MLEGFVTAGVGVLLAVGAWGLYAGRFDVRGGRGQLFVDDVAYLTRADLREPSRLLDASKAANLVIAALETLLLVIATVTVVAVAARTNPAPWFLAVAAVGVLVGGYLVCRGVYVRLGFAVPEPARTVNAFGAGFERVAGTDAAADFTAIHDAMGRTRGTGDSDAATAAVLAAARADVDPDALRDWAADSGLASPASVDARIEDLASAGLLDRDAFALPDDRLATADPDDVAAVATTAIA</sequence>
<dbReference type="EMBL" id="JBHSXN010000005">
    <property type="protein sequence ID" value="MFC6955229.1"/>
    <property type="molecule type" value="Genomic_DNA"/>
</dbReference>
<evidence type="ECO:0000259" key="2">
    <source>
        <dbReference type="Pfam" id="PF23336"/>
    </source>
</evidence>
<evidence type="ECO:0000313" key="4">
    <source>
        <dbReference type="Proteomes" id="UP001596395"/>
    </source>
</evidence>
<protein>
    <submittedName>
        <fullName evidence="3">DUF5821 family protein</fullName>
    </submittedName>
</protein>
<comment type="caution">
    <text evidence="3">The sequence shown here is derived from an EMBL/GenBank/DDBJ whole genome shotgun (WGS) entry which is preliminary data.</text>
</comment>
<keyword evidence="4" id="KW-1185">Reference proteome</keyword>
<dbReference type="Proteomes" id="UP001596395">
    <property type="component" value="Unassembled WGS sequence"/>
</dbReference>
<proteinExistence type="predicted"/>
<organism evidence="3 4">
    <name type="scientific">Halorubellus litoreus</name>
    <dbReference type="NCBI Taxonomy" id="755308"/>
    <lineage>
        <taxon>Archaea</taxon>
        <taxon>Methanobacteriati</taxon>
        <taxon>Methanobacteriota</taxon>
        <taxon>Stenosarchaea group</taxon>
        <taxon>Halobacteria</taxon>
        <taxon>Halobacteriales</taxon>
        <taxon>Halorubellaceae</taxon>
        <taxon>Halorubellus</taxon>
    </lineage>
</organism>
<reference evidence="3 4" key="1">
    <citation type="journal article" date="2019" name="Int. J. Syst. Evol. Microbiol.">
        <title>The Global Catalogue of Microorganisms (GCM) 10K type strain sequencing project: providing services to taxonomists for standard genome sequencing and annotation.</title>
        <authorList>
            <consortium name="The Broad Institute Genomics Platform"/>
            <consortium name="The Broad Institute Genome Sequencing Center for Infectious Disease"/>
            <person name="Wu L."/>
            <person name="Ma J."/>
        </authorList>
    </citation>
    <scope>NUCLEOTIDE SEQUENCE [LARGE SCALE GENOMIC DNA]</scope>
    <source>
        <strain evidence="3 4">GX26</strain>
    </source>
</reference>